<reference evidence="3" key="1">
    <citation type="journal article" date="2014" name="Int. J. Syst. Evol. Microbiol.">
        <title>Complete genome sequence of Corynebacterium casei LMG S-19264T (=DSM 44701T), isolated from a smear-ripened cheese.</title>
        <authorList>
            <consortium name="US DOE Joint Genome Institute (JGI-PGF)"/>
            <person name="Walter F."/>
            <person name="Albersmeier A."/>
            <person name="Kalinowski J."/>
            <person name="Ruckert C."/>
        </authorList>
    </citation>
    <scope>NUCLEOTIDE SEQUENCE</scope>
    <source>
        <strain evidence="3">KCTC 23714</strain>
    </source>
</reference>
<dbReference type="EMBL" id="BMYQ01000004">
    <property type="protein sequence ID" value="GGW29104.1"/>
    <property type="molecule type" value="Genomic_DNA"/>
</dbReference>
<protein>
    <submittedName>
        <fullName evidence="3">NAD(P)-dependent oxidoreductase</fullName>
    </submittedName>
</protein>
<keyword evidence="1" id="KW-0520">NAD</keyword>
<dbReference type="Pfam" id="PF01370">
    <property type="entry name" value="Epimerase"/>
    <property type="match status" value="1"/>
</dbReference>
<dbReference type="InterPro" id="IPR001509">
    <property type="entry name" value="Epimerase_deHydtase"/>
</dbReference>
<gene>
    <name evidence="3" type="ORF">GCM10011452_17030</name>
</gene>
<dbReference type="SUPFAM" id="SSF51735">
    <property type="entry name" value="NAD(P)-binding Rossmann-fold domains"/>
    <property type="match status" value="1"/>
</dbReference>
<proteinExistence type="predicted"/>
<sequence length="329" mass="35402">MTQPFAAARLAVARLKAKYARMKQVLLSLGHGYSAQALARRLLPQGWRIIGTTRSAEKAARLQAMGVEPLIWPGDPTGLARALAEATHILASIAPDAKGDPVLNAHADLFRAARPEWVGYLSTTGVYGDHQGGWVDESTPLTPGTTRGHQRVLAETQWRTLAAEAGWPLHIFRLAGIYGPGRGPFRKVKDGTAQRIVKEGQFFSRIHVDDIGQVLEASILRPDPGAIYNVCDDDPSPPQDVLAHAAHLLGLPIPPEVDIDKADMTPMARSFYAESKRVRNDRLKADLGVDLLYPTYKQGLLALLAAEGGQPAADGLAPGPLRPGPAPLT</sequence>
<accession>A0A918MJW5</accession>
<name>A0A918MJW5_9RHOB</name>
<dbReference type="Proteomes" id="UP000628984">
    <property type="component" value="Unassembled WGS sequence"/>
</dbReference>
<evidence type="ECO:0000313" key="3">
    <source>
        <dbReference type="EMBL" id="GGW29104.1"/>
    </source>
</evidence>
<dbReference type="InterPro" id="IPR036291">
    <property type="entry name" value="NAD(P)-bd_dom_sf"/>
</dbReference>
<evidence type="ECO:0000259" key="2">
    <source>
        <dbReference type="Pfam" id="PF01370"/>
    </source>
</evidence>
<comment type="caution">
    <text evidence="3">The sequence shown here is derived from an EMBL/GenBank/DDBJ whole genome shotgun (WGS) entry which is preliminary data.</text>
</comment>
<evidence type="ECO:0000256" key="1">
    <source>
        <dbReference type="ARBA" id="ARBA00023027"/>
    </source>
</evidence>
<dbReference type="Gene3D" id="3.40.50.720">
    <property type="entry name" value="NAD(P)-binding Rossmann-like Domain"/>
    <property type="match status" value="1"/>
</dbReference>
<organism evidence="3 4">
    <name type="scientific">Gemmobacter lanyuensis</name>
    <dbReference type="NCBI Taxonomy" id="1054497"/>
    <lineage>
        <taxon>Bacteria</taxon>
        <taxon>Pseudomonadati</taxon>
        <taxon>Pseudomonadota</taxon>
        <taxon>Alphaproteobacteria</taxon>
        <taxon>Rhodobacterales</taxon>
        <taxon>Paracoccaceae</taxon>
        <taxon>Gemmobacter</taxon>
    </lineage>
</organism>
<reference evidence="3" key="2">
    <citation type="submission" date="2020-09" db="EMBL/GenBank/DDBJ databases">
        <authorList>
            <person name="Sun Q."/>
            <person name="Kim S."/>
        </authorList>
    </citation>
    <scope>NUCLEOTIDE SEQUENCE</scope>
    <source>
        <strain evidence="3">KCTC 23714</strain>
    </source>
</reference>
<dbReference type="PANTHER" id="PTHR43574">
    <property type="entry name" value="EPIMERASE-RELATED"/>
    <property type="match status" value="1"/>
</dbReference>
<dbReference type="CDD" id="cd05266">
    <property type="entry name" value="SDR_a4"/>
    <property type="match status" value="1"/>
</dbReference>
<feature type="domain" description="NAD-dependent epimerase/dehydratase" evidence="2">
    <location>
        <begin position="30"/>
        <end position="184"/>
    </location>
</feature>
<keyword evidence="4" id="KW-1185">Reference proteome</keyword>
<dbReference type="AlphaFoldDB" id="A0A918MJW5"/>
<evidence type="ECO:0000313" key="4">
    <source>
        <dbReference type="Proteomes" id="UP000628984"/>
    </source>
</evidence>